<dbReference type="InterPro" id="IPR029064">
    <property type="entry name" value="Ribosomal_eL30-like_sf"/>
</dbReference>
<keyword evidence="3 6" id="KW-0808">Transferase</keyword>
<dbReference type="CDD" id="cd18095">
    <property type="entry name" value="SpoU-like_rRNA-MTase"/>
    <property type="match status" value="1"/>
</dbReference>
<reference evidence="7" key="1">
    <citation type="submission" date="2018-06" db="EMBL/GenBank/DDBJ databases">
        <title>Aestuariibacter litoralis strain KCTC 52945T.</title>
        <authorList>
            <person name="Li X."/>
            <person name="Salam N."/>
            <person name="Li J.-L."/>
            <person name="Chen Y.-M."/>
            <person name="Yang Z.-W."/>
            <person name="Zhang L.-Y."/>
            <person name="Han M.-X."/>
            <person name="Xiao M."/>
            <person name="Li W.-J."/>
        </authorList>
    </citation>
    <scope>NUCLEOTIDE SEQUENCE [LARGE SCALE GENOMIC DNA]</scope>
    <source>
        <strain evidence="7">KCTC 52945</strain>
    </source>
</reference>
<name>A0A2W2AIZ7_9HYPH</name>
<dbReference type="GO" id="GO:0008173">
    <property type="term" value="F:RNA methyltransferase activity"/>
    <property type="evidence" value="ECO:0007669"/>
    <property type="project" value="InterPro"/>
</dbReference>
<accession>A0A2W2AIZ7</accession>
<evidence type="ECO:0000259" key="5">
    <source>
        <dbReference type="Pfam" id="PF22435"/>
    </source>
</evidence>
<protein>
    <submittedName>
        <fullName evidence="6">RNA methyltransferase</fullName>
    </submittedName>
</protein>
<evidence type="ECO:0000259" key="4">
    <source>
        <dbReference type="Pfam" id="PF00588"/>
    </source>
</evidence>
<dbReference type="InterPro" id="IPR051259">
    <property type="entry name" value="rRNA_Methyltransferase"/>
</dbReference>
<keyword evidence="7" id="KW-1185">Reference proteome</keyword>
<dbReference type="Gene3D" id="3.40.1280.10">
    <property type="match status" value="1"/>
</dbReference>
<dbReference type="PANTHER" id="PTHR43191:SF2">
    <property type="entry name" value="RRNA METHYLTRANSFERASE 3, MITOCHONDRIAL"/>
    <property type="match status" value="1"/>
</dbReference>
<dbReference type="PANTHER" id="PTHR43191">
    <property type="entry name" value="RRNA METHYLTRANSFERASE 3"/>
    <property type="match status" value="1"/>
</dbReference>
<evidence type="ECO:0000313" key="7">
    <source>
        <dbReference type="Proteomes" id="UP000248795"/>
    </source>
</evidence>
<organism evidence="6 7">
    <name type="scientific">Aestuariivirga litoralis</name>
    <dbReference type="NCBI Taxonomy" id="2650924"/>
    <lineage>
        <taxon>Bacteria</taxon>
        <taxon>Pseudomonadati</taxon>
        <taxon>Pseudomonadota</taxon>
        <taxon>Alphaproteobacteria</taxon>
        <taxon>Hyphomicrobiales</taxon>
        <taxon>Aestuariivirgaceae</taxon>
        <taxon>Aestuariivirga</taxon>
    </lineage>
</organism>
<keyword evidence="2 6" id="KW-0489">Methyltransferase</keyword>
<feature type="domain" description="tRNA/rRNA methyltransferase SpoU type" evidence="4">
    <location>
        <begin position="103"/>
        <end position="240"/>
    </location>
</feature>
<dbReference type="InterPro" id="IPR029028">
    <property type="entry name" value="Alpha/beta_knot_MTases"/>
</dbReference>
<comment type="similarity">
    <text evidence="1">Belongs to the class IV-like SAM-binding methyltransferase superfamily. RNA methyltransferase TrmH family.</text>
</comment>
<dbReference type="SUPFAM" id="SSF55315">
    <property type="entry name" value="L30e-like"/>
    <property type="match status" value="1"/>
</dbReference>
<comment type="caution">
    <text evidence="6">The sequence shown here is derived from an EMBL/GenBank/DDBJ whole genome shotgun (WGS) entry which is preliminary data.</text>
</comment>
<dbReference type="Gene3D" id="3.30.1330.30">
    <property type="match status" value="1"/>
</dbReference>
<dbReference type="EMBL" id="QKVK01000010">
    <property type="protein sequence ID" value="PZF75415.1"/>
    <property type="molecule type" value="Genomic_DNA"/>
</dbReference>
<dbReference type="GO" id="GO:0006396">
    <property type="term" value="P:RNA processing"/>
    <property type="evidence" value="ECO:0007669"/>
    <property type="project" value="InterPro"/>
</dbReference>
<gene>
    <name evidence="6" type="ORF">DK847_18020</name>
</gene>
<dbReference type="AlphaFoldDB" id="A0A2W2AIZ7"/>
<dbReference type="InterPro" id="IPR053888">
    <property type="entry name" value="MRM3-like_sub_bind"/>
</dbReference>
<dbReference type="GO" id="GO:0032259">
    <property type="term" value="P:methylation"/>
    <property type="evidence" value="ECO:0007669"/>
    <property type="project" value="UniProtKB-KW"/>
</dbReference>
<evidence type="ECO:0000256" key="3">
    <source>
        <dbReference type="ARBA" id="ARBA00022679"/>
    </source>
</evidence>
<dbReference type="InterPro" id="IPR029026">
    <property type="entry name" value="tRNA_m1G_MTases_N"/>
</dbReference>
<dbReference type="Pfam" id="PF22435">
    <property type="entry name" value="MRM3-like_sub_bind"/>
    <property type="match status" value="1"/>
</dbReference>
<dbReference type="GO" id="GO:0003723">
    <property type="term" value="F:RNA binding"/>
    <property type="evidence" value="ECO:0007669"/>
    <property type="project" value="InterPro"/>
</dbReference>
<proteinExistence type="inferred from homology"/>
<feature type="domain" description="MRM3-like substrate binding" evidence="5">
    <location>
        <begin position="9"/>
        <end position="84"/>
    </location>
</feature>
<dbReference type="Proteomes" id="UP000248795">
    <property type="component" value="Unassembled WGS sequence"/>
</dbReference>
<evidence type="ECO:0000313" key="6">
    <source>
        <dbReference type="EMBL" id="PZF75415.1"/>
    </source>
</evidence>
<dbReference type="SUPFAM" id="SSF75217">
    <property type="entry name" value="alpha/beta knot"/>
    <property type="match status" value="1"/>
</dbReference>
<evidence type="ECO:0000256" key="1">
    <source>
        <dbReference type="ARBA" id="ARBA00007228"/>
    </source>
</evidence>
<sequence length="245" mass="26345">MLIVSSAQNPTIKLIRSLADKKHRQEHGLFVAEGSQVLDRARQEGWELVYLLTTGQAAPWGKAALIQVDERVMGQVSAQKNPPEQIGVFRQRWAETVTPTGVWLALEDMRDPGNLGTIIRTADAAGASGVILAGQSCDPWGPDCVRATMGSIFGMPLVRMDQKGFLSLLKDWPGESVGTHLKATETYRRAYGTPSLLVMGSEGKGLSEEAAAACSTLVRIPMKGAAESLNVAIATGLMLFEAQKL</sequence>
<dbReference type="InterPro" id="IPR001537">
    <property type="entry name" value="SpoU_MeTrfase"/>
</dbReference>
<evidence type="ECO:0000256" key="2">
    <source>
        <dbReference type="ARBA" id="ARBA00022603"/>
    </source>
</evidence>
<dbReference type="Pfam" id="PF00588">
    <property type="entry name" value="SpoU_methylase"/>
    <property type="match status" value="1"/>
</dbReference>